<evidence type="ECO:0000313" key="2">
    <source>
        <dbReference type="EMBL" id="TXG65733.1"/>
    </source>
</evidence>
<organism evidence="2 3">
    <name type="scientific">Acer yangbiense</name>
    <dbReference type="NCBI Taxonomy" id="1000413"/>
    <lineage>
        <taxon>Eukaryota</taxon>
        <taxon>Viridiplantae</taxon>
        <taxon>Streptophyta</taxon>
        <taxon>Embryophyta</taxon>
        <taxon>Tracheophyta</taxon>
        <taxon>Spermatophyta</taxon>
        <taxon>Magnoliopsida</taxon>
        <taxon>eudicotyledons</taxon>
        <taxon>Gunneridae</taxon>
        <taxon>Pentapetalae</taxon>
        <taxon>rosids</taxon>
        <taxon>malvids</taxon>
        <taxon>Sapindales</taxon>
        <taxon>Sapindaceae</taxon>
        <taxon>Hippocastanoideae</taxon>
        <taxon>Acereae</taxon>
        <taxon>Acer</taxon>
    </lineage>
</organism>
<accession>A0A5C7I833</accession>
<evidence type="ECO:0008006" key="4">
    <source>
        <dbReference type="Google" id="ProtNLM"/>
    </source>
</evidence>
<dbReference type="PRINTS" id="PR00364">
    <property type="entry name" value="DISEASERSIST"/>
</dbReference>
<dbReference type="PANTHER" id="PTHR33463:SF198">
    <property type="entry name" value="RPP4C3"/>
    <property type="match status" value="1"/>
</dbReference>
<protein>
    <recommendedName>
        <fullName evidence="4">NB-ARC domain-containing protein</fullName>
    </recommendedName>
</protein>
<gene>
    <name evidence="2" type="ORF">EZV62_007008</name>
</gene>
<dbReference type="InterPro" id="IPR027417">
    <property type="entry name" value="P-loop_NTPase"/>
</dbReference>
<comment type="caution">
    <text evidence="2">The sequence shown here is derived from an EMBL/GenBank/DDBJ whole genome shotgun (WGS) entry which is preliminary data.</text>
</comment>
<dbReference type="Gene3D" id="3.40.50.300">
    <property type="entry name" value="P-loop containing nucleotide triphosphate hydrolases"/>
    <property type="match status" value="1"/>
</dbReference>
<reference evidence="3" key="1">
    <citation type="journal article" date="2019" name="Gigascience">
        <title>De novo genome assembly of the endangered Acer yangbiense, a plant species with extremely small populations endemic to Yunnan Province, China.</title>
        <authorList>
            <person name="Yang J."/>
            <person name="Wariss H.M."/>
            <person name="Tao L."/>
            <person name="Zhang R."/>
            <person name="Yun Q."/>
            <person name="Hollingsworth P."/>
            <person name="Dao Z."/>
            <person name="Luo G."/>
            <person name="Guo H."/>
            <person name="Ma Y."/>
            <person name="Sun W."/>
        </authorList>
    </citation>
    <scope>NUCLEOTIDE SEQUENCE [LARGE SCALE GENOMIC DNA]</scope>
    <source>
        <strain evidence="3">cv. Malutang</strain>
    </source>
</reference>
<evidence type="ECO:0000256" key="1">
    <source>
        <dbReference type="ARBA" id="ARBA00022821"/>
    </source>
</evidence>
<name>A0A5C7I833_9ROSI</name>
<dbReference type="SUPFAM" id="SSF52540">
    <property type="entry name" value="P-loop containing nucleoside triphosphate hydrolases"/>
    <property type="match status" value="1"/>
</dbReference>
<proteinExistence type="predicted"/>
<dbReference type="InterPro" id="IPR050905">
    <property type="entry name" value="Plant_NBS-LRR"/>
</dbReference>
<dbReference type="PANTHER" id="PTHR33463">
    <property type="entry name" value="NB-ARC DOMAIN-CONTAINING PROTEIN-RELATED"/>
    <property type="match status" value="1"/>
</dbReference>
<dbReference type="InterPro" id="IPR032675">
    <property type="entry name" value="LRR_dom_sf"/>
</dbReference>
<sequence length="409" mass="46711">MYAMKNILNALSNPDVNMVRIYGTGGIGKTTLSSATASTNNMEEIFAIRREKDINNNEGTFQTEFKQSRSLSVNSLPKLTSFCSINSDKDRLDTCTPLFNKKNVEAMEDARNRVNTLVRKLKDSSLLLDISNYKFSVHDVIRDVGRSIASRDGHMFTVTNNCVPRELTDKDILKNCIGISLHNINELPKEFECPELKFFYMRTTTDDYSPVSDNFFAGMLKLKVLHLVRLELNSVPNSIRLLVNLRTLCIDDCKLRDIDFIGDIKQLEILRICGSYSPEIKMFSKEMCNLIGLRYLDLKDLYNLRNISPNVLLTLSRLKELYLPTNSHGRECKIEWEVEGVNILDEWKHLMHLTALEISIPDANVLPKGRPLSNKLERYGITFGNDVWNSFDGVASSRKVKLSLKSQHR</sequence>
<dbReference type="EMBL" id="VAHF01000003">
    <property type="protein sequence ID" value="TXG65733.1"/>
    <property type="molecule type" value="Genomic_DNA"/>
</dbReference>
<dbReference type="SUPFAM" id="SSF52058">
    <property type="entry name" value="L domain-like"/>
    <property type="match status" value="1"/>
</dbReference>
<keyword evidence="3" id="KW-1185">Reference proteome</keyword>
<dbReference type="OrthoDB" id="1751378at2759"/>
<dbReference type="AlphaFoldDB" id="A0A5C7I833"/>
<dbReference type="Gene3D" id="3.80.10.10">
    <property type="entry name" value="Ribonuclease Inhibitor"/>
    <property type="match status" value="1"/>
</dbReference>
<evidence type="ECO:0000313" key="3">
    <source>
        <dbReference type="Proteomes" id="UP000323000"/>
    </source>
</evidence>
<dbReference type="Proteomes" id="UP000323000">
    <property type="component" value="Chromosome 3"/>
</dbReference>
<keyword evidence="1" id="KW-0611">Plant defense</keyword>